<dbReference type="InterPro" id="IPR050906">
    <property type="entry name" value="Notch_signaling"/>
</dbReference>
<dbReference type="GO" id="GO:0045746">
    <property type="term" value="P:negative regulation of Notch signaling pathway"/>
    <property type="evidence" value="ECO:0007669"/>
    <property type="project" value="TreeGrafter"/>
</dbReference>
<evidence type="ECO:0000256" key="3">
    <source>
        <dbReference type="SAM" id="MobiDB-lite"/>
    </source>
</evidence>
<feature type="disulfide bond" evidence="2">
    <location>
        <begin position="1178"/>
        <end position="1187"/>
    </location>
</feature>
<reference evidence="7" key="1">
    <citation type="submission" date="2021-02" db="EMBL/GenBank/DDBJ databases">
        <authorList>
            <person name="Nowell W R."/>
        </authorList>
    </citation>
    <scope>NUCLEOTIDE SEQUENCE</scope>
</reference>
<dbReference type="Proteomes" id="UP000663864">
    <property type="component" value="Unassembled WGS sequence"/>
</dbReference>
<evidence type="ECO:0000313" key="7">
    <source>
        <dbReference type="EMBL" id="CAF3727664.1"/>
    </source>
</evidence>
<evidence type="ECO:0000256" key="1">
    <source>
        <dbReference type="ARBA" id="ARBA00023157"/>
    </source>
</evidence>
<dbReference type="PROSITE" id="PS01186">
    <property type="entry name" value="EGF_2"/>
    <property type="match status" value="2"/>
</dbReference>
<dbReference type="PROSITE" id="PS00022">
    <property type="entry name" value="EGF_1"/>
    <property type="match status" value="3"/>
</dbReference>
<comment type="caution">
    <text evidence="2">Lacks conserved residue(s) required for the propagation of feature annotation.</text>
</comment>
<proteinExistence type="predicted"/>
<dbReference type="SMART" id="SM00179">
    <property type="entry name" value="EGF_CA"/>
    <property type="match status" value="1"/>
</dbReference>
<dbReference type="CDD" id="cd00054">
    <property type="entry name" value="EGF_CA"/>
    <property type="match status" value="2"/>
</dbReference>
<feature type="region of interest" description="Disordered" evidence="3">
    <location>
        <begin position="821"/>
        <end position="857"/>
    </location>
</feature>
<keyword evidence="1 2" id="KW-1015">Disulfide bond</keyword>
<feature type="region of interest" description="Disordered" evidence="3">
    <location>
        <begin position="624"/>
        <end position="644"/>
    </location>
</feature>
<dbReference type="EMBL" id="CAJNOT010001401">
    <property type="protein sequence ID" value="CAF1193577.1"/>
    <property type="molecule type" value="Genomic_DNA"/>
</dbReference>
<dbReference type="PANTHER" id="PTHR24044">
    <property type="entry name" value="NOTCH LIGAND FAMILY MEMBER"/>
    <property type="match status" value="1"/>
</dbReference>
<keyword evidence="4" id="KW-0812">Transmembrane</keyword>
<sequence length="1403" mass="158227">MRVDDLIRLYLIFLLTRIILIVGLDTTKPTIPIHSRQICSKIQSILLLGKYKTSEISSNITYISRVYTHNFLAYSPLDDLLIFIEPKYQLHVYNAQTINLIVNLTTTNIIYATSSASLLINDHRDLFFIYESRLKPNLLSLRICEVTFNKFQLNFEDKNCIKTLLIRSNKKDMHINGFTIKRNHAGTEKSILFISTDIGLIYSIFNTYTGILIRQPIILNDTLNEGNVAITSSGIVYYANKQEHTIHELRITPDFRIRYGKIIKSNAIKAPFGLMTDECDHLFIATKSMILIMSVEQYTTIRSILSKISYLPITIERLNSTTYVYATVIQNSKKVPSIWMFNFLSFSDPEKSTTTTRRPLIKMEKASNLNDTNPSELFISNNNSISYFQDKRNLSLDDNILLQTNLTKKLLSNSNQDTQYINYSTNSTETVLLDYTSQSSSSSSSSSNSDIFSKYMNRTISSLSTQLSSTVIYENTTSEYFSNISISHSPSNFILVSTPLDQSVPEIYNNQIYSSSPKTNDVIISTILLDTILYENQSYSTNTINFNNNVNDNLNDEFQVVTSQLMNHTQNSTLIMTVTNFNNEINQTQNSSILIDANISTTLHSSSPFVVSSTTPILTTESQLSSSSSSSSLHPSLSHSSTTSTKFNRLLSPKTYLETTTTIYAPPTILPLSSLSTLQTTDPTITSDITEKSSINIFSDESSSPSYTSTVSSLLSTTTDDQFTSRSSSIFYDKSLTSTISLESSTIDYTALSTTLITGTNLYSTTIVQTNEYSTLLLETTNDEHVEKYTSIQSSPEITSTIFLDVHNFETEYSTLVVTYPSTRPTRPTRRRTSKLSTTTTTTTTTTSTTTSTKSIHKHRTRRRKITRWKSQTSTVTTDTTSDRISTINYKFLTSSSFSLDHSNLTSLQQQQMIIIKPSKTTNLSNTLLSNELFNTLFNSTTNSSTEKFIYFDLLDHPPSSWNLSLKTNESIVLDIALPSSSYASNLHPTPTTNLTITNVEVNRLSTNIIGSPINLQLDKIQAKKFSLAMDQTNNQTNQSLSDVVIGYIKTEQFELKLTKLDNMNMLVHQIDAETAEIYFDSEFCTNDNNLNINLNLSKTATVRYGNRTLAHIGPVFTRVHMLKQSCDLDQPLKIFFDICQNENPCLNGGTCKSLIPDYNNKSSSANDLTEIHYECICPLHISGEHCQYLKYPFGYCINGGNLIEIVDLNIESKEKCLCLPGFQGDHCEDNIDDCIDIKCSNNGICLDGINSSRCSCFDGYYGNQCEEKSVQMILFQITSKSFASVAILIIISIVCLVIASDIHTYLTRKKRIKHYELNGISRTASELFENSVLLLGFSDAPIEMNDLSAINIRRKSKKIKQFSRNIRKQTNYQRILKGKYIKTLRKPISQRYSLSNPNYQKI</sequence>
<dbReference type="GO" id="GO:0005886">
    <property type="term" value="C:plasma membrane"/>
    <property type="evidence" value="ECO:0007669"/>
    <property type="project" value="TreeGrafter"/>
</dbReference>
<dbReference type="InterPro" id="IPR001881">
    <property type="entry name" value="EGF-like_Ca-bd_dom"/>
</dbReference>
<dbReference type="EMBL" id="CAJOBD010000852">
    <property type="protein sequence ID" value="CAF3727664.1"/>
    <property type="molecule type" value="Genomic_DNA"/>
</dbReference>
<feature type="domain" description="EGF-like" evidence="5">
    <location>
        <begin position="1231"/>
        <end position="1267"/>
    </location>
</feature>
<evidence type="ECO:0000256" key="4">
    <source>
        <dbReference type="SAM" id="Phobius"/>
    </source>
</evidence>
<keyword evidence="4" id="KW-1133">Transmembrane helix</keyword>
<dbReference type="PANTHER" id="PTHR24044:SF501">
    <property type="entry name" value="EGF-LIKE DOMAIN-CONTAINING PROTEIN C02B10.3"/>
    <property type="match status" value="1"/>
</dbReference>
<evidence type="ECO:0000259" key="5">
    <source>
        <dbReference type="PROSITE" id="PS50026"/>
    </source>
</evidence>
<protein>
    <recommendedName>
        <fullName evidence="5">EGF-like domain-containing protein</fullName>
    </recommendedName>
</protein>
<evidence type="ECO:0000313" key="6">
    <source>
        <dbReference type="EMBL" id="CAF1193577.1"/>
    </source>
</evidence>
<dbReference type="Proteomes" id="UP000663836">
    <property type="component" value="Unassembled WGS sequence"/>
</dbReference>
<dbReference type="PROSITE" id="PS50026">
    <property type="entry name" value="EGF_3"/>
    <property type="match status" value="3"/>
</dbReference>
<dbReference type="Gene3D" id="2.10.25.10">
    <property type="entry name" value="Laminin"/>
    <property type="match status" value="3"/>
</dbReference>
<dbReference type="GO" id="GO:0005112">
    <property type="term" value="F:Notch binding"/>
    <property type="evidence" value="ECO:0007669"/>
    <property type="project" value="TreeGrafter"/>
</dbReference>
<comment type="caution">
    <text evidence="7">The sequence shown here is derived from an EMBL/GenBank/DDBJ whole genome shotgun (WGS) entry which is preliminary data.</text>
</comment>
<evidence type="ECO:0000313" key="8">
    <source>
        <dbReference type="Proteomes" id="UP000663836"/>
    </source>
</evidence>
<feature type="domain" description="EGF-like" evidence="5">
    <location>
        <begin position="1136"/>
        <end position="1188"/>
    </location>
</feature>
<feature type="transmembrane region" description="Helical" evidence="4">
    <location>
        <begin position="1283"/>
        <end position="1307"/>
    </location>
</feature>
<gene>
    <name evidence="7" type="ORF">JBS370_LOCUS11205</name>
    <name evidence="6" type="ORF">ZHD862_LOCUS22447</name>
</gene>
<accession>A0A818WLH6</accession>
<dbReference type="SUPFAM" id="SSF57196">
    <property type="entry name" value="EGF/Laminin"/>
    <property type="match status" value="3"/>
</dbReference>
<feature type="domain" description="EGF-like" evidence="5">
    <location>
        <begin position="1189"/>
        <end position="1229"/>
    </location>
</feature>
<feature type="disulfide bond" evidence="2">
    <location>
        <begin position="1219"/>
        <end position="1228"/>
    </location>
</feature>
<feature type="transmembrane region" description="Helical" evidence="4">
    <location>
        <begin position="7"/>
        <end position="24"/>
    </location>
</feature>
<dbReference type="SMART" id="SM00181">
    <property type="entry name" value="EGF"/>
    <property type="match status" value="3"/>
</dbReference>
<feature type="disulfide bond" evidence="2">
    <location>
        <begin position="1257"/>
        <end position="1266"/>
    </location>
</feature>
<organism evidence="7 8">
    <name type="scientific">Rotaria sordida</name>
    <dbReference type="NCBI Taxonomy" id="392033"/>
    <lineage>
        <taxon>Eukaryota</taxon>
        <taxon>Metazoa</taxon>
        <taxon>Spiralia</taxon>
        <taxon>Gnathifera</taxon>
        <taxon>Rotifera</taxon>
        <taxon>Eurotatoria</taxon>
        <taxon>Bdelloidea</taxon>
        <taxon>Philodinida</taxon>
        <taxon>Philodinidae</taxon>
        <taxon>Rotaria</taxon>
    </lineage>
</organism>
<dbReference type="GO" id="GO:0005509">
    <property type="term" value="F:calcium ion binding"/>
    <property type="evidence" value="ECO:0007669"/>
    <property type="project" value="InterPro"/>
</dbReference>
<evidence type="ECO:0000256" key="2">
    <source>
        <dbReference type="PROSITE-ProRule" id="PRU00076"/>
    </source>
</evidence>
<name>A0A818WLH6_9BILA</name>
<dbReference type="InterPro" id="IPR000742">
    <property type="entry name" value="EGF"/>
</dbReference>
<dbReference type="GO" id="GO:0007219">
    <property type="term" value="P:Notch signaling pathway"/>
    <property type="evidence" value="ECO:0007669"/>
    <property type="project" value="TreeGrafter"/>
</dbReference>
<feature type="compositionally biased region" description="Low complexity" evidence="3">
    <location>
        <begin position="835"/>
        <end position="853"/>
    </location>
</feature>
<keyword evidence="4" id="KW-0472">Membrane</keyword>
<keyword evidence="2" id="KW-0245">EGF-like domain</keyword>